<protein>
    <submittedName>
        <fullName evidence="2">Thiazolylpeptide-type bacteriocin</fullName>
    </submittedName>
</protein>
<dbReference type="InterPro" id="IPR023895">
    <property type="entry name" value="Thiopep_bacteriocin_prcur"/>
</dbReference>
<keyword evidence="3" id="KW-1185">Reference proteome</keyword>
<evidence type="ECO:0000256" key="1">
    <source>
        <dbReference type="SAM" id="MobiDB-lite"/>
    </source>
</evidence>
<dbReference type="OrthoDB" id="3405818at2"/>
<dbReference type="EMBL" id="QOIL01000027">
    <property type="protein sequence ID" value="RCG22836.1"/>
    <property type="molecule type" value="Genomic_DNA"/>
</dbReference>
<gene>
    <name evidence="2" type="ORF">DQ384_35200</name>
</gene>
<feature type="compositionally biased region" description="Low complexity" evidence="1">
    <location>
        <begin position="42"/>
        <end position="56"/>
    </location>
</feature>
<reference evidence="2 3" key="1">
    <citation type="submission" date="2018-06" db="EMBL/GenBank/DDBJ databases">
        <title>Sphaerisporangium craniellae sp. nov., isolated from a marine sponge in the South China Sea.</title>
        <authorList>
            <person name="Li L."/>
        </authorList>
    </citation>
    <scope>NUCLEOTIDE SEQUENCE [LARGE SCALE GENOMIC DNA]</scope>
    <source>
        <strain evidence="2 3">CCTCC AA 208026</strain>
    </source>
</reference>
<dbReference type="Proteomes" id="UP000253094">
    <property type="component" value="Unassembled WGS sequence"/>
</dbReference>
<dbReference type="NCBIfam" id="TIGR03892">
    <property type="entry name" value="thiopep_precurs"/>
    <property type="match status" value="1"/>
</dbReference>
<evidence type="ECO:0000313" key="2">
    <source>
        <dbReference type="EMBL" id="RCG22836.1"/>
    </source>
</evidence>
<feature type="region of interest" description="Disordered" evidence="1">
    <location>
        <begin position="40"/>
        <end position="71"/>
    </location>
</feature>
<organism evidence="2 3">
    <name type="scientific">Sphaerisporangium album</name>
    <dbReference type="NCBI Taxonomy" id="509200"/>
    <lineage>
        <taxon>Bacteria</taxon>
        <taxon>Bacillati</taxon>
        <taxon>Actinomycetota</taxon>
        <taxon>Actinomycetes</taxon>
        <taxon>Streptosporangiales</taxon>
        <taxon>Streptosporangiaceae</taxon>
        <taxon>Sphaerisporangium</taxon>
    </lineage>
</organism>
<accession>A0A367EXF8</accession>
<name>A0A367EXF8_9ACTN</name>
<comment type="caution">
    <text evidence="2">The sequence shown here is derived from an EMBL/GenBank/DDBJ whole genome shotgun (WGS) entry which is preliminary data.</text>
</comment>
<dbReference type="AlphaFoldDB" id="A0A367EXF8"/>
<evidence type="ECO:0000313" key="3">
    <source>
        <dbReference type="Proteomes" id="UP000253094"/>
    </source>
</evidence>
<sequence>MPVRRAEEGSVSDLDRELIALETVTFEVEDIADLGRDAADWCSSSTSTSSCSSCSTSSCCSCTSSSCSSSS</sequence>
<proteinExistence type="predicted"/>